<keyword evidence="3" id="KW-0472">Membrane</keyword>
<protein>
    <recommendedName>
        <fullName evidence="6">Pentatricopeptide repeat-containing protein</fullName>
    </recommendedName>
</protein>
<proteinExistence type="predicted"/>
<keyword evidence="3" id="KW-1133">Transmembrane helix</keyword>
<evidence type="ECO:0000256" key="1">
    <source>
        <dbReference type="ARBA" id="ARBA00022737"/>
    </source>
</evidence>
<name>A0ABR0DTV4_9LAMI</name>
<dbReference type="Pfam" id="PF01535">
    <property type="entry name" value="PPR"/>
    <property type="match status" value="1"/>
</dbReference>
<keyword evidence="1" id="KW-0677">Repeat</keyword>
<dbReference type="EMBL" id="JAYDYQ010001087">
    <property type="protein sequence ID" value="KAK4492663.1"/>
    <property type="molecule type" value="Genomic_DNA"/>
</dbReference>
<sequence>ALVVFIELSAELYKVGVPDNIEAYILFALAELVWLLLDKTRLGFALACVVGLACPFAEIPIMKLYDLWYYPQANIEIFEQGREVDKAYSVINKMREEGIDLDVITCTSLIRGLGLIGQPDKAREILKEMREYGCYPDVAAYNATFRNFCIAKMLGDAYSLMDEMLVELVYEDEGCRGLANHADVYVFDSVDEEAREGKLDEAERCFLQMVEKGQKPLYTESAGDNLNLTIPEPGLSTINNVCGSTVKCVLWF</sequence>
<feature type="non-terminal residue" evidence="4">
    <location>
        <position position="1"/>
    </location>
</feature>
<feature type="repeat" description="PPR" evidence="2">
    <location>
        <begin position="102"/>
        <end position="136"/>
    </location>
</feature>
<dbReference type="InterPro" id="IPR011990">
    <property type="entry name" value="TPR-like_helical_dom_sf"/>
</dbReference>
<accession>A0ABR0DTV4</accession>
<evidence type="ECO:0000313" key="4">
    <source>
        <dbReference type="EMBL" id="KAK4492663.1"/>
    </source>
</evidence>
<dbReference type="PANTHER" id="PTHR36774:SF1">
    <property type="entry name" value="INSULIN-INDUCED PROTEIN"/>
    <property type="match status" value="1"/>
</dbReference>
<keyword evidence="3" id="KW-0812">Transmembrane</keyword>
<comment type="caution">
    <text evidence="4">The sequence shown here is derived from an EMBL/GenBank/DDBJ whole genome shotgun (WGS) entry which is preliminary data.</text>
</comment>
<evidence type="ECO:0000256" key="3">
    <source>
        <dbReference type="SAM" id="Phobius"/>
    </source>
</evidence>
<evidence type="ECO:0008006" key="6">
    <source>
        <dbReference type="Google" id="ProtNLM"/>
    </source>
</evidence>
<keyword evidence="5" id="KW-1185">Reference proteome</keyword>
<organism evidence="4 5">
    <name type="scientific">Penstemon davidsonii</name>
    <dbReference type="NCBI Taxonomy" id="160366"/>
    <lineage>
        <taxon>Eukaryota</taxon>
        <taxon>Viridiplantae</taxon>
        <taxon>Streptophyta</taxon>
        <taxon>Embryophyta</taxon>
        <taxon>Tracheophyta</taxon>
        <taxon>Spermatophyta</taxon>
        <taxon>Magnoliopsida</taxon>
        <taxon>eudicotyledons</taxon>
        <taxon>Gunneridae</taxon>
        <taxon>Pentapetalae</taxon>
        <taxon>asterids</taxon>
        <taxon>lamiids</taxon>
        <taxon>Lamiales</taxon>
        <taxon>Plantaginaceae</taxon>
        <taxon>Cheloneae</taxon>
        <taxon>Penstemon</taxon>
    </lineage>
</organism>
<dbReference type="Pfam" id="PF13812">
    <property type="entry name" value="PPR_3"/>
    <property type="match status" value="1"/>
</dbReference>
<dbReference type="NCBIfam" id="TIGR00756">
    <property type="entry name" value="PPR"/>
    <property type="match status" value="1"/>
</dbReference>
<dbReference type="Gene3D" id="1.25.40.10">
    <property type="entry name" value="Tetratricopeptide repeat domain"/>
    <property type="match status" value="1"/>
</dbReference>
<feature type="transmembrane region" description="Helical" evidence="3">
    <location>
        <begin position="21"/>
        <end position="37"/>
    </location>
</feature>
<gene>
    <name evidence="4" type="ORF">RD792_003483</name>
</gene>
<evidence type="ECO:0000313" key="5">
    <source>
        <dbReference type="Proteomes" id="UP001291926"/>
    </source>
</evidence>
<dbReference type="PANTHER" id="PTHR36774">
    <property type="entry name" value="INSULIN-INDUCED PROTEIN"/>
    <property type="match status" value="1"/>
</dbReference>
<feature type="transmembrane region" description="Helical" evidence="3">
    <location>
        <begin position="44"/>
        <end position="65"/>
    </location>
</feature>
<reference evidence="4 5" key="1">
    <citation type="journal article" date="2023" name="bioRxiv">
        <title>Genome report: Whole genome sequence and annotation of Penstemon davidsonii.</title>
        <authorList>
            <person name="Ostevik K.L."/>
            <person name="Alabady M."/>
            <person name="Zhang M."/>
            <person name="Rausher M.D."/>
        </authorList>
    </citation>
    <scope>NUCLEOTIDE SEQUENCE [LARGE SCALE GENOMIC DNA]</scope>
    <source>
        <strain evidence="4">DNT005</strain>
        <tissue evidence="4">Whole leaf</tissue>
    </source>
</reference>
<dbReference type="PROSITE" id="PS51375">
    <property type="entry name" value="PPR"/>
    <property type="match status" value="1"/>
</dbReference>
<dbReference type="Proteomes" id="UP001291926">
    <property type="component" value="Unassembled WGS sequence"/>
</dbReference>
<dbReference type="InterPro" id="IPR002885">
    <property type="entry name" value="PPR_rpt"/>
</dbReference>
<evidence type="ECO:0000256" key="2">
    <source>
        <dbReference type="PROSITE-ProRule" id="PRU00708"/>
    </source>
</evidence>